<reference evidence="1" key="1">
    <citation type="submission" date="2018-11" db="EMBL/GenBank/DDBJ databases">
        <title>The sequence and de novo assembly of Larimichthys crocea genome using PacBio and Hi-C technologies.</title>
        <authorList>
            <person name="Xu P."/>
            <person name="Chen B."/>
            <person name="Zhou Z."/>
            <person name="Ke Q."/>
            <person name="Wu Y."/>
            <person name="Bai H."/>
            <person name="Pu F."/>
        </authorList>
    </citation>
    <scope>NUCLEOTIDE SEQUENCE</scope>
    <source>
        <tissue evidence="1">Muscle</tissue>
    </source>
</reference>
<organism evidence="1 2">
    <name type="scientific">Larimichthys crocea</name>
    <name type="common">Large yellow croaker</name>
    <name type="synonym">Pseudosciaena crocea</name>
    <dbReference type="NCBI Taxonomy" id="215358"/>
    <lineage>
        <taxon>Eukaryota</taxon>
        <taxon>Metazoa</taxon>
        <taxon>Chordata</taxon>
        <taxon>Craniata</taxon>
        <taxon>Vertebrata</taxon>
        <taxon>Euteleostomi</taxon>
        <taxon>Actinopterygii</taxon>
        <taxon>Neopterygii</taxon>
        <taxon>Teleostei</taxon>
        <taxon>Neoteleostei</taxon>
        <taxon>Acanthomorphata</taxon>
        <taxon>Eupercaria</taxon>
        <taxon>Sciaenidae</taxon>
        <taxon>Larimichthys</taxon>
    </lineage>
</organism>
<accession>A0ACD3RSE7</accession>
<proteinExistence type="predicted"/>
<dbReference type="EMBL" id="CM011675">
    <property type="protein sequence ID" value="TMS22394.1"/>
    <property type="molecule type" value="Genomic_DNA"/>
</dbReference>
<sequence>MSVSNIFSSTSADCGGKSTEGRKWDFAEPRIGSKFEREPLQDPVNSSVANSGCPKGCDRQPGQMSPISRVQSTPDTSDMTDLSACCPGWLFGEASEGVGPPLHLLPAAEREKNGLNLSAAHIWESFETFHKAYHMFSDGLNPAKGSAVRESLKGSRRNKEDTVASSLCVAVSMHPGKRKKDEKQLRRFESRQKTLRRESNHRGEITAARLNFQQQQQQEQERRRQAARGGTGRRSQQVPELRSCNRFKGRFPWPRTGRLTFLGQKLVDCKEDACARRRALSWHHVILPYLGALGE</sequence>
<keyword evidence="2" id="KW-1185">Reference proteome</keyword>
<name>A0ACD3RSE7_LARCR</name>
<comment type="caution">
    <text evidence="1">The sequence shown here is derived from an EMBL/GenBank/DDBJ whole genome shotgun (WGS) entry which is preliminary data.</text>
</comment>
<gene>
    <name evidence="1" type="ORF">E3U43_012659</name>
</gene>
<dbReference type="Proteomes" id="UP000793456">
    <property type="component" value="Chromosome II"/>
</dbReference>
<evidence type="ECO:0000313" key="2">
    <source>
        <dbReference type="Proteomes" id="UP000793456"/>
    </source>
</evidence>
<evidence type="ECO:0000313" key="1">
    <source>
        <dbReference type="EMBL" id="TMS22394.1"/>
    </source>
</evidence>
<protein>
    <submittedName>
        <fullName evidence="1">Uncharacterized protein</fullName>
    </submittedName>
</protein>